<dbReference type="EMBL" id="FNDD01000009">
    <property type="protein sequence ID" value="SDH14914.1"/>
    <property type="molecule type" value="Genomic_DNA"/>
</dbReference>
<dbReference type="PROSITE" id="PS50887">
    <property type="entry name" value="GGDEF"/>
    <property type="match status" value="1"/>
</dbReference>
<accession>A0A1G8A1W2</accession>
<dbReference type="Pfam" id="PF00990">
    <property type="entry name" value="GGDEF"/>
    <property type="match status" value="1"/>
</dbReference>
<evidence type="ECO:0000259" key="4">
    <source>
        <dbReference type="PROSITE" id="PS50887"/>
    </source>
</evidence>
<dbReference type="PANTHER" id="PTHR45138:SF2">
    <property type="entry name" value="DIGUANYLATE CYCLASE VDCA"/>
    <property type="match status" value="1"/>
</dbReference>
<dbReference type="GO" id="GO:1902201">
    <property type="term" value="P:negative regulation of bacterial-type flagellum-dependent cell motility"/>
    <property type="evidence" value="ECO:0007669"/>
    <property type="project" value="TreeGrafter"/>
</dbReference>
<dbReference type="InterPro" id="IPR000160">
    <property type="entry name" value="GGDEF_dom"/>
</dbReference>
<evidence type="ECO:0000313" key="5">
    <source>
        <dbReference type="EMBL" id="SDH14914.1"/>
    </source>
</evidence>
<dbReference type="InterPro" id="IPR029787">
    <property type="entry name" value="Nucleotide_cyclase"/>
</dbReference>
<dbReference type="GO" id="GO:0052621">
    <property type="term" value="F:diguanylate cyclase activity"/>
    <property type="evidence" value="ECO:0007669"/>
    <property type="project" value="UniProtKB-EC"/>
</dbReference>
<dbReference type="Gene3D" id="3.30.70.270">
    <property type="match status" value="1"/>
</dbReference>
<dbReference type="NCBIfam" id="TIGR00254">
    <property type="entry name" value="GGDEF"/>
    <property type="match status" value="1"/>
</dbReference>
<dbReference type="CDD" id="cd01949">
    <property type="entry name" value="GGDEF"/>
    <property type="match status" value="1"/>
</dbReference>
<sequence>MMDDNFKIAAENLKKAIPLMLKNQVPTTPANYALWYTYVDQAIPELNQEIDRIIADFGLCPPAQSKLLYRNYVADRANMDITNVRESIEVLANEISSTMCDTITNTSQFSSMIDRSLLSLQRVDTPNVAIEDVMKIVRQLVDESKDIRCSTQHLNDQLTIASREIIRLKEQLAEVQKDVLFDSLSSLYNRRSFDEDLKTLCSAKQPLSLILLDIDHFKTYNDEYGHLFGDTIIKGIAKRLHMSCREGITAYRFGGEEFVFIVPNKSLRIARQFAETTRRNIEKMCIKDKRTDTSVGNITASFGVAEWQDEETPESLINRADRLLYEAKQLGRNRVMPL</sequence>
<dbReference type="SUPFAM" id="SSF55073">
    <property type="entry name" value="Nucleotide cyclase"/>
    <property type="match status" value="1"/>
</dbReference>
<reference evidence="5 6" key="1">
    <citation type="submission" date="2016-10" db="EMBL/GenBank/DDBJ databases">
        <authorList>
            <person name="de Groot N.N."/>
        </authorList>
    </citation>
    <scope>NUCLEOTIDE SEQUENCE [LARGE SCALE GENOMIC DNA]</scope>
    <source>
        <strain evidence="5 6">CGMCC 1.10228</strain>
    </source>
</reference>
<dbReference type="STRING" id="861298.SAMN04488136_10995"/>
<keyword evidence="3" id="KW-0175">Coiled coil</keyword>
<organism evidence="5 6">
    <name type="scientific">Vibrio xiamenensis</name>
    <dbReference type="NCBI Taxonomy" id="861298"/>
    <lineage>
        <taxon>Bacteria</taxon>
        <taxon>Pseudomonadati</taxon>
        <taxon>Pseudomonadota</taxon>
        <taxon>Gammaproteobacteria</taxon>
        <taxon>Vibrionales</taxon>
        <taxon>Vibrionaceae</taxon>
        <taxon>Vibrio</taxon>
    </lineage>
</organism>
<dbReference type="OrthoDB" id="9812260at2"/>
<evidence type="ECO:0000313" key="6">
    <source>
        <dbReference type="Proteomes" id="UP000198854"/>
    </source>
</evidence>
<feature type="coiled-coil region" evidence="3">
    <location>
        <begin position="151"/>
        <end position="178"/>
    </location>
</feature>
<dbReference type="EC" id="2.7.7.65" evidence="2"/>
<dbReference type="SMART" id="SM00267">
    <property type="entry name" value="GGDEF"/>
    <property type="match status" value="1"/>
</dbReference>
<dbReference type="AlphaFoldDB" id="A0A1G8A1W2"/>
<evidence type="ECO:0000256" key="3">
    <source>
        <dbReference type="SAM" id="Coils"/>
    </source>
</evidence>
<dbReference type="GO" id="GO:0043709">
    <property type="term" value="P:cell adhesion involved in single-species biofilm formation"/>
    <property type="evidence" value="ECO:0007669"/>
    <property type="project" value="TreeGrafter"/>
</dbReference>
<dbReference type="Proteomes" id="UP000198854">
    <property type="component" value="Unassembled WGS sequence"/>
</dbReference>
<comment type="cofactor">
    <cofactor evidence="1">
        <name>Mg(2+)</name>
        <dbReference type="ChEBI" id="CHEBI:18420"/>
    </cofactor>
</comment>
<gene>
    <name evidence="5" type="ORF">SAMN04488136_10995</name>
</gene>
<dbReference type="RefSeq" id="WP_093272742.1">
    <property type="nucleotide sequence ID" value="NZ_FNDD01000009.1"/>
</dbReference>
<dbReference type="FunFam" id="3.30.70.270:FF:000001">
    <property type="entry name" value="Diguanylate cyclase domain protein"/>
    <property type="match status" value="1"/>
</dbReference>
<dbReference type="GO" id="GO:0005886">
    <property type="term" value="C:plasma membrane"/>
    <property type="evidence" value="ECO:0007669"/>
    <property type="project" value="TreeGrafter"/>
</dbReference>
<dbReference type="PANTHER" id="PTHR45138">
    <property type="entry name" value="REGULATORY COMPONENTS OF SENSORY TRANSDUCTION SYSTEM"/>
    <property type="match status" value="1"/>
</dbReference>
<feature type="domain" description="GGDEF" evidence="4">
    <location>
        <begin position="205"/>
        <end position="338"/>
    </location>
</feature>
<name>A0A1G8A1W2_9VIBR</name>
<evidence type="ECO:0000256" key="2">
    <source>
        <dbReference type="ARBA" id="ARBA00012528"/>
    </source>
</evidence>
<evidence type="ECO:0000256" key="1">
    <source>
        <dbReference type="ARBA" id="ARBA00001946"/>
    </source>
</evidence>
<keyword evidence="6" id="KW-1185">Reference proteome</keyword>
<dbReference type="InterPro" id="IPR043128">
    <property type="entry name" value="Rev_trsase/Diguanyl_cyclase"/>
</dbReference>
<proteinExistence type="predicted"/>
<dbReference type="InterPro" id="IPR050469">
    <property type="entry name" value="Diguanylate_Cyclase"/>
</dbReference>
<protein>
    <recommendedName>
        <fullName evidence="2">diguanylate cyclase</fullName>
        <ecNumber evidence="2">2.7.7.65</ecNumber>
    </recommendedName>
</protein>